<dbReference type="InterPro" id="IPR028994">
    <property type="entry name" value="Integrin_alpha_N"/>
</dbReference>
<keyword evidence="2" id="KW-1185">Reference proteome</keyword>
<gene>
    <name evidence="1" type="ORF">P4S50_01200</name>
</gene>
<evidence type="ECO:0008006" key="3">
    <source>
        <dbReference type="Google" id="ProtNLM"/>
    </source>
</evidence>
<accession>A0ABY8ECR5</accession>
<reference evidence="1 2" key="1">
    <citation type="submission" date="2023-03" db="EMBL/GenBank/DDBJ databases">
        <title>Complete genome sequence of Tepidibacter sp. SWIR-1, isolated from a deep-sea hydrothermal vent.</title>
        <authorList>
            <person name="Li X."/>
        </authorList>
    </citation>
    <scope>NUCLEOTIDE SEQUENCE [LARGE SCALE GENOMIC DNA]</scope>
    <source>
        <strain evidence="1 2">SWIR-1</strain>
    </source>
</reference>
<dbReference type="EMBL" id="CP120733">
    <property type="protein sequence ID" value="WFD10719.1"/>
    <property type="molecule type" value="Genomic_DNA"/>
</dbReference>
<protein>
    <recommendedName>
        <fullName evidence="3">FG-GAP repeat protein</fullName>
    </recommendedName>
</protein>
<dbReference type="PROSITE" id="PS51257">
    <property type="entry name" value="PROKAR_LIPOPROTEIN"/>
    <property type="match status" value="1"/>
</dbReference>
<evidence type="ECO:0000313" key="1">
    <source>
        <dbReference type="EMBL" id="WFD10719.1"/>
    </source>
</evidence>
<sequence length="435" mass="50934">MLKKINLIILGIIMLISLSGCRAYKSPSDLIKRPKSLESTNDIKNIISNFLSEQDALTLAVSQKNKASIRKIDIDGDKIDEILLLYKRVENVYKGEGECGVIILKKKNDRWNEINRIEGWGDSIDLVEYKDITGDKLPEIFIGYNNRGSSNNSLRVYSYGSGYFDTIYNTQYRNFALDDLNDDGKTELIILNRLEDNSTNIEVLNYFNEKINYTDNLLIDNKSYYSTMNVGNVSKYKKGIFVDFDMGVYDSYTNLYVMENNKLVEALRGKDKASRRDMIKSQDINSDNIIEFGLINKGNWKYNSNPINMWYQWDDKGNIKLVLREYYNYNYGYKIEIPSNWDDKFLVIEEYDENTNNKITFYPLYSNKYYGEMIFSIETYNKDKWNPDLLKKQKYIVLKESEKNIVIGILNATNKESKYFVNEKIIKTIFKNIIE</sequence>
<evidence type="ECO:0000313" key="2">
    <source>
        <dbReference type="Proteomes" id="UP001222800"/>
    </source>
</evidence>
<organism evidence="1 2">
    <name type="scientific">Tepidibacter hydrothermalis</name>
    <dbReference type="NCBI Taxonomy" id="3036126"/>
    <lineage>
        <taxon>Bacteria</taxon>
        <taxon>Bacillati</taxon>
        <taxon>Bacillota</taxon>
        <taxon>Clostridia</taxon>
        <taxon>Peptostreptococcales</taxon>
        <taxon>Peptostreptococcaceae</taxon>
        <taxon>Tepidibacter</taxon>
    </lineage>
</organism>
<name>A0ABY8ECR5_9FIRM</name>
<dbReference type="RefSeq" id="WP_277732686.1">
    <property type="nucleotide sequence ID" value="NZ_CP120733.1"/>
</dbReference>
<dbReference type="Proteomes" id="UP001222800">
    <property type="component" value="Chromosome"/>
</dbReference>
<proteinExistence type="predicted"/>
<dbReference type="SUPFAM" id="SSF69318">
    <property type="entry name" value="Integrin alpha N-terminal domain"/>
    <property type="match status" value="1"/>
</dbReference>